<evidence type="ECO:0000256" key="4">
    <source>
        <dbReference type="ARBA" id="ARBA00023180"/>
    </source>
</evidence>
<keyword evidence="1" id="KW-0433">Leucine-rich repeat</keyword>
<dbReference type="SUPFAM" id="SSF52058">
    <property type="entry name" value="L domain-like"/>
    <property type="match status" value="2"/>
</dbReference>
<dbReference type="PROSITE" id="PS51450">
    <property type="entry name" value="LRR"/>
    <property type="match status" value="2"/>
</dbReference>
<evidence type="ECO:0000256" key="3">
    <source>
        <dbReference type="ARBA" id="ARBA00022737"/>
    </source>
</evidence>
<feature type="coiled-coil region" evidence="5">
    <location>
        <begin position="58"/>
        <end position="85"/>
    </location>
</feature>
<proteinExistence type="predicted"/>
<reference evidence="9" key="1">
    <citation type="submission" date="2025-08" db="UniProtKB">
        <authorList>
            <consortium name="RefSeq"/>
        </authorList>
    </citation>
    <scope>IDENTIFICATION</scope>
</reference>
<keyword evidence="3" id="KW-0677">Repeat</keyword>
<feature type="chain" id="PRO_5028215121" evidence="7">
    <location>
        <begin position="21"/>
        <end position="572"/>
    </location>
</feature>
<keyword evidence="2 7" id="KW-0732">Signal</keyword>
<feature type="region of interest" description="Disordered" evidence="6">
    <location>
        <begin position="22"/>
        <end position="43"/>
    </location>
</feature>
<accession>A0A6P6F8H6</accession>
<evidence type="ECO:0000313" key="9">
    <source>
        <dbReference type="RefSeq" id="XP_024221194.1"/>
    </source>
</evidence>
<evidence type="ECO:0000256" key="7">
    <source>
        <dbReference type="SAM" id="SignalP"/>
    </source>
</evidence>
<dbReference type="GeneID" id="100741456"/>
<dbReference type="SMART" id="SM00369">
    <property type="entry name" value="LRR_TYP"/>
    <property type="match status" value="9"/>
</dbReference>
<dbReference type="OrthoDB" id="2013775at2759"/>
<dbReference type="Pfam" id="PF13855">
    <property type="entry name" value="LRR_8"/>
    <property type="match status" value="3"/>
</dbReference>
<feature type="signal peptide" evidence="7">
    <location>
        <begin position="1"/>
        <end position="20"/>
    </location>
</feature>
<evidence type="ECO:0000313" key="8">
    <source>
        <dbReference type="Proteomes" id="UP000515180"/>
    </source>
</evidence>
<dbReference type="InterPro" id="IPR032675">
    <property type="entry name" value="LRR_dom_sf"/>
</dbReference>
<keyword evidence="5" id="KW-0175">Coiled coil</keyword>
<dbReference type="SMART" id="SM00364">
    <property type="entry name" value="LRR_BAC"/>
    <property type="match status" value="4"/>
</dbReference>
<gene>
    <name evidence="9" type="primary">LOC100741456</name>
</gene>
<dbReference type="InterPro" id="IPR001611">
    <property type="entry name" value="Leu-rich_rpt"/>
</dbReference>
<organism evidence="8 9">
    <name type="scientific">Bombus impatiens</name>
    <name type="common">Bumblebee</name>
    <dbReference type="NCBI Taxonomy" id="132113"/>
    <lineage>
        <taxon>Eukaryota</taxon>
        <taxon>Metazoa</taxon>
        <taxon>Ecdysozoa</taxon>
        <taxon>Arthropoda</taxon>
        <taxon>Hexapoda</taxon>
        <taxon>Insecta</taxon>
        <taxon>Pterygota</taxon>
        <taxon>Neoptera</taxon>
        <taxon>Endopterygota</taxon>
        <taxon>Hymenoptera</taxon>
        <taxon>Apocrita</taxon>
        <taxon>Aculeata</taxon>
        <taxon>Apoidea</taxon>
        <taxon>Anthophila</taxon>
        <taxon>Apidae</taxon>
        <taxon>Bombus</taxon>
        <taxon>Pyrobombus</taxon>
    </lineage>
</organism>
<evidence type="ECO:0000256" key="5">
    <source>
        <dbReference type="SAM" id="Coils"/>
    </source>
</evidence>
<evidence type="ECO:0000256" key="2">
    <source>
        <dbReference type="ARBA" id="ARBA00022729"/>
    </source>
</evidence>
<dbReference type="AlphaFoldDB" id="A0A6P6F8H6"/>
<dbReference type="InterPro" id="IPR050467">
    <property type="entry name" value="LRFN"/>
</dbReference>
<protein>
    <submittedName>
        <fullName evidence="9">Carboxypeptidase N subunit 2-like isoform X1</fullName>
    </submittedName>
</protein>
<evidence type="ECO:0000256" key="6">
    <source>
        <dbReference type="SAM" id="MobiDB-lite"/>
    </source>
</evidence>
<dbReference type="Proteomes" id="UP000515180">
    <property type="component" value="Unplaced"/>
</dbReference>
<feature type="compositionally biased region" description="Basic and acidic residues" evidence="6">
    <location>
        <begin position="22"/>
        <end position="37"/>
    </location>
</feature>
<keyword evidence="8" id="KW-1185">Reference proteome</keyword>
<dbReference type="Gene3D" id="3.80.10.10">
    <property type="entry name" value="Ribonuclease Inhibitor"/>
    <property type="match status" value="2"/>
</dbReference>
<name>A0A6P6F8H6_BOMIM</name>
<dbReference type="FunFam" id="3.80.10.10:FF:001164">
    <property type="entry name" value="GH01279p"/>
    <property type="match status" value="1"/>
</dbReference>
<dbReference type="RefSeq" id="XP_024221194.1">
    <property type="nucleotide sequence ID" value="XM_024365426.2"/>
</dbReference>
<evidence type="ECO:0000256" key="1">
    <source>
        <dbReference type="ARBA" id="ARBA00022614"/>
    </source>
</evidence>
<dbReference type="PANTHER" id="PTHR45842">
    <property type="entry name" value="SYNAPTIC ADHESION-LIKE MOLECULE SALM"/>
    <property type="match status" value="1"/>
</dbReference>
<keyword evidence="4" id="KW-0325">Glycoprotein</keyword>
<dbReference type="PANTHER" id="PTHR45842:SF12">
    <property type="entry name" value="KEKKON 5, ISOFORM A"/>
    <property type="match status" value="1"/>
</dbReference>
<dbReference type="InterPro" id="IPR003591">
    <property type="entry name" value="Leu-rich_rpt_typical-subtyp"/>
</dbReference>
<sequence length="572" mass="64368">MIPVVRLLLVLSATVSRANCKPRPDTSRDCAHSESTLERSATTGMESEMVTGTISADGNVAITILEELENRLSRLERRLRAVEQPVWQMSSAEEDWEICAEGPCRCQPETKSVSCWRQNLLDLPAAQLVPRDVLKLDLAGNRLTALHRDTFLDMTRLNHLDISDNSIEHLPLNLFFSLHAVTRIRLSKNLLGELHRSQFLSTRNLRILDASSNRLQTLPESLFLSTTSLVLLDLSCNQLSSFASETFRGLSTLEELLLGKNRLSILPVDLFKDLTNLKYLGLEENRLKQLPDELFRAQASLQELNVRGNQLTEISASLLAPLERLRSLEMSNNKIARVNIGYRFVGLSWLGSVERTSTGTQPYTKLNTGTILKFYWFGETGVVCKWYRKPVTWRVSRLVKLDFSVSALEPPEQSASRFVRGYAESAQTLESNYLSSLPPRIFDTVQFIEQLRLARNPWHCDCAVSYLAMWLQRMYLARVNETKPGEDLGVWEFGAGAVCRGPGTLGGKLLLHLTFHELCEGQWASMRGLVPRLPVDRTGSGGGRVVASTDDPFSRNEPISVFNLSRSLSMER</sequence>